<dbReference type="AlphaFoldDB" id="A0A1S3SGI8"/>
<dbReference type="InterPro" id="IPR001494">
    <property type="entry name" value="Importin-beta_N"/>
</dbReference>
<evidence type="ECO:0000256" key="8">
    <source>
        <dbReference type="SAM" id="MobiDB-lite"/>
    </source>
</evidence>
<evidence type="ECO:0000313" key="11">
    <source>
        <dbReference type="RefSeq" id="XP_014063457.2"/>
    </source>
</evidence>
<evidence type="ECO:0000256" key="3">
    <source>
        <dbReference type="ARBA" id="ARBA00007991"/>
    </source>
</evidence>
<evidence type="ECO:0000313" key="10">
    <source>
        <dbReference type="Proteomes" id="UP001652741"/>
    </source>
</evidence>
<dbReference type="InterPro" id="IPR011989">
    <property type="entry name" value="ARM-like"/>
</dbReference>
<comment type="subcellular location">
    <subcellularLocation>
        <location evidence="2">Cytoplasm</location>
    </subcellularLocation>
    <subcellularLocation>
        <location evidence="1">Nucleus</location>
    </subcellularLocation>
</comment>
<dbReference type="Proteomes" id="UP001652741">
    <property type="component" value="Chromosome ssa07"/>
</dbReference>
<dbReference type="SUPFAM" id="SSF48371">
    <property type="entry name" value="ARM repeat"/>
    <property type="match status" value="1"/>
</dbReference>
<dbReference type="Pfam" id="PF08506">
    <property type="entry name" value="Cse1"/>
    <property type="match status" value="1"/>
</dbReference>
<evidence type="ECO:0000256" key="4">
    <source>
        <dbReference type="ARBA" id="ARBA00022448"/>
    </source>
</evidence>
<evidence type="ECO:0000256" key="6">
    <source>
        <dbReference type="ARBA" id="ARBA00022927"/>
    </source>
</evidence>
<dbReference type="Gene3D" id="1.25.10.10">
    <property type="entry name" value="Leucine-rich Repeat Variant"/>
    <property type="match status" value="1"/>
</dbReference>
<dbReference type="InterPro" id="IPR013713">
    <property type="entry name" value="XPO2_central"/>
</dbReference>
<dbReference type="InterPro" id="IPR058669">
    <property type="entry name" value="TPR_IPO7/11-like"/>
</dbReference>
<dbReference type="RefSeq" id="XP_014063457.2">
    <property type="nucleotide sequence ID" value="XM_014207982.2"/>
</dbReference>
<dbReference type="GO" id="GO:0005635">
    <property type="term" value="C:nuclear envelope"/>
    <property type="evidence" value="ECO:0007669"/>
    <property type="project" value="TreeGrafter"/>
</dbReference>
<reference evidence="11" key="1">
    <citation type="submission" date="2025-08" db="UniProtKB">
        <authorList>
            <consortium name="RefSeq"/>
        </authorList>
    </citation>
    <scope>IDENTIFICATION</scope>
</reference>
<keyword evidence="10" id="KW-1185">Reference proteome</keyword>
<evidence type="ECO:0000256" key="5">
    <source>
        <dbReference type="ARBA" id="ARBA00022490"/>
    </source>
</evidence>
<dbReference type="GO" id="GO:0006606">
    <property type="term" value="P:protein import into nucleus"/>
    <property type="evidence" value="ECO:0007669"/>
    <property type="project" value="TreeGrafter"/>
</dbReference>
<feature type="compositionally biased region" description="Acidic residues" evidence="8">
    <location>
        <begin position="941"/>
        <end position="960"/>
    </location>
</feature>
<dbReference type="SMART" id="SM00913">
    <property type="entry name" value="IBN_N"/>
    <property type="match status" value="1"/>
</dbReference>
<name>A0A1S3SGI8_SALSA</name>
<accession>A0A1S3SGI8</accession>
<evidence type="ECO:0000256" key="2">
    <source>
        <dbReference type="ARBA" id="ARBA00004496"/>
    </source>
</evidence>
<keyword evidence="5" id="KW-0963">Cytoplasm</keyword>
<evidence type="ECO:0000256" key="7">
    <source>
        <dbReference type="ARBA" id="ARBA00023242"/>
    </source>
</evidence>
<dbReference type="PROSITE" id="PS50166">
    <property type="entry name" value="IMPORTIN_B_NT"/>
    <property type="match status" value="1"/>
</dbReference>
<sequence>MDPNRIIQALKGTIDRNLRIAAENELNQSYKIINFAPTLLQIIVSEQVEFPVRQAAAIYLKNMVSQYWQDREPSLGEVVFPFNIHENDRTQIRDNIVEGIIQCPESIRAQLTVCLRAIIKHDFPGRWTAIVDKIGLYLQSQNSSSWYGSLLALYQLVKTYEYKKADERDPLLAAMQIFLPRIQQLITQLLPDGTIFSVLIQKQILKIFHALVQYSLPLQLINNTVITQWMEVLRAVMDRDVPPETLEVDEDDRPDLVWWKSKKWALHIVTRLFERYGSPGNVTKEYFEFADFFLKTYAVGIQQVLLKVLDQHRQKQYVTPHVLQKSLNYLNQGLSHSLTWKHMKPHMQTISQEVIFPLMCYKDEDEKLWQEDPYEYIRMKFNVYDDHALPATAAQSLLCKAARKRKEVLPQMMEFCHQIMMEPSADPRRKDGALHVIGSLAELLLKKRVYREQMELMLQNYVFPLLNSPLGYLRARSCWVLHSLQSIHSCWVLHSFSPLRFHNELVLRNAVELVKQGLVADKEMPVKVEAAIALQTLVSNQEQAKVYIRPYIRPVMQELLHVIKETENDDLTNVIQKMICEYNQEVAVIAVDMTQNLAEIFTKVLQSEEYEESEDKTVMALGILSTIDTILTVMEDHKEITQQLEGICLQVIGLVLQKPIIGMAEFYEEILSLAFGLTCQTISPQMWQLLAVLYEVFQHDCFDYFTDMMPLLHNYVTVDTDMLLSNPKYLEVIYTMCKKVLTSDAGEDAECHAAKLLEVIILQCRGRGIDQCIPLFVEAVLERLTRGVKSSELRTMCLQVAIAALYYNPALLIHTLDNMHFPHTPQPITAHFINQWMNDTEFFLGLHDRKMCIIGLSVLMELPSRPVVVEEIAAQIVPSVLLLFLGLKHLYSSRLNKPDLLACTGVPEEDQNEEIPSDEDEVNENRNAMMQQQTCTPVGHEDDDEEEEDDDEDYWDEEGLEGTPLEEYNTPLDYDNGEDEYQFFTAALLRVQNTDQPWYQSLTTPLSDDQKKQLQEIYSLSQQRRSTATKGQ</sequence>
<gene>
    <name evidence="11" type="primary">LOC106609311</name>
</gene>
<comment type="similarity">
    <text evidence="3">Belongs to the importin beta family.</text>
</comment>
<dbReference type="InterPro" id="IPR016024">
    <property type="entry name" value="ARM-type_fold"/>
</dbReference>
<feature type="region of interest" description="Disordered" evidence="8">
    <location>
        <begin position="933"/>
        <end position="977"/>
    </location>
</feature>
<keyword evidence="4" id="KW-0813">Transport</keyword>
<dbReference type="GO" id="GO:0031267">
    <property type="term" value="F:small GTPase binding"/>
    <property type="evidence" value="ECO:0007669"/>
    <property type="project" value="InterPro"/>
</dbReference>
<keyword evidence="6" id="KW-0653">Protein transport</keyword>
<dbReference type="Pfam" id="PF25758">
    <property type="entry name" value="TPR_IPO11"/>
    <property type="match status" value="1"/>
</dbReference>
<dbReference type="PANTHER" id="PTHR10997">
    <property type="entry name" value="IMPORTIN-7, 8, 11"/>
    <property type="match status" value="1"/>
</dbReference>
<feature type="domain" description="Importin N-terminal" evidence="9">
    <location>
        <begin position="22"/>
        <end position="102"/>
    </location>
</feature>
<dbReference type="GeneID" id="106609311"/>
<organism evidence="10 11">
    <name type="scientific">Salmo salar</name>
    <name type="common">Atlantic salmon</name>
    <dbReference type="NCBI Taxonomy" id="8030"/>
    <lineage>
        <taxon>Eukaryota</taxon>
        <taxon>Metazoa</taxon>
        <taxon>Chordata</taxon>
        <taxon>Craniata</taxon>
        <taxon>Vertebrata</taxon>
        <taxon>Euteleostomi</taxon>
        <taxon>Actinopterygii</taxon>
        <taxon>Neopterygii</taxon>
        <taxon>Teleostei</taxon>
        <taxon>Protacanthopterygii</taxon>
        <taxon>Salmoniformes</taxon>
        <taxon>Salmonidae</taxon>
        <taxon>Salmoninae</taxon>
        <taxon>Salmo</taxon>
    </lineage>
</organism>
<dbReference type="GO" id="GO:0005829">
    <property type="term" value="C:cytosol"/>
    <property type="evidence" value="ECO:0007669"/>
    <property type="project" value="TreeGrafter"/>
</dbReference>
<protein>
    <submittedName>
        <fullName evidence="11">Importin-8 isoform X3</fullName>
    </submittedName>
</protein>
<dbReference type="PANTHER" id="PTHR10997:SF26">
    <property type="entry name" value="IMPORTIN-8"/>
    <property type="match status" value="1"/>
</dbReference>
<evidence type="ECO:0000259" key="9">
    <source>
        <dbReference type="PROSITE" id="PS50166"/>
    </source>
</evidence>
<dbReference type="Pfam" id="PF03810">
    <property type="entry name" value="IBN_N"/>
    <property type="match status" value="1"/>
</dbReference>
<keyword evidence="7" id="KW-0539">Nucleus</keyword>
<evidence type="ECO:0000256" key="1">
    <source>
        <dbReference type="ARBA" id="ARBA00004123"/>
    </source>
</evidence>
<proteinExistence type="inferred from homology"/>